<dbReference type="Proteomes" id="UP000003900">
    <property type="component" value="Unassembled WGS sequence"/>
</dbReference>
<feature type="transmembrane region" description="Helical" evidence="4">
    <location>
        <begin position="85"/>
        <end position="107"/>
    </location>
</feature>
<evidence type="ECO:0000256" key="4">
    <source>
        <dbReference type="SAM" id="Phobius"/>
    </source>
</evidence>
<dbReference type="PATRIC" id="fig|1131935.3.peg.4205"/>
<comment type="caution">
    <text evidence="5">The sequence shown here is derived from an EMBL/GenBank/DDBJ whole genome shotgun (WGS) entry which is preliminary data.</text>
</comment>
<evidence type="ECO:0000256" key="1">
    <source>
        <dbReference type="ARBA" id="ARBA00022801"/>
    </source>
</evidence>
<reference evidence="5 6" key="1">
    <citation type="journal article" date="2012" name="J. Bacteriol.">
        <title>Genome Sequence of the Pattern-Forming Social Bacterium Paenibacillus dendritiformis C454 Chiral Morphotype.</title>
        <authorList>
            <person name="Sirota-Madi A."/>
            <person name="Olender T."/>
            <person name="Helman Y."/>
            <person name="Brainis I."/>
            <person name="Finkelshtein A."/>
            <person name="Roth D."/>
            <person name="Hagai E."/>
            <person name="Leshkowitz D."/>
            <person name="Brodsky L."/>
            <person name="Galatenko V."/>
            <person name="Nikolaev V."/>
            <person name="Gutnick D.L."/>
            <person name="Lancet D."/>
            <person name="Ben-Jacob E."/>
        </authorList>
    </citation>
    <scope>NUCLEOTIDE SEQUENCE [LARGE SCALE GENOMIC DNA]</scope>
    <source>
        <strain evidence="5 6">C454</strain>
    </source>
</reference>
<keyword evidence="2" id="KW-0442">Lipid degradation</keyword>
<organism evidence="5 6">
    <name type="scientific">Paenibacillus dendritiformis C454</name>
    <dbReference type="NCBI Taxonomy" id="1131935"/>
    <lineage>
        <taxon>Bacteria</taxon>
        <taxon>Bacillati</taxon>
        <taxon>Bacillota</taxon>
        <taxon>Bacilli</taxon>
        <taxon>Bacillales</taxon>
        <taxon>Paenibacillaceae</taxon>
        <taxon>Paenibacillus</taxon>
    </lineage>
</organism>
<feature type="transmembrane region" description="Helical" evidence="4">
    <location>
        <begin position="55"/>
        <end position="73"/>
    </location>
</feature>
<dbReference type="RefSeq" id="WP_006678526.1">
    <property type="nucleotide sequence ID" value="NZ_AHKH01000070.1"/>
</dbReference>
<dbReference type="AlphaFoldDB" id="H3SKF4"/>
<dbReference type="OrthoDB" id="9814760at2"/>
<keyword evidence="4" id="KW-0472">Membrane</keyword>
<evidence type="ECO:0000256" key="3">
    <source>
        <dbReference type="ARBA" id="ARBA00023098"/>
    </source>
</evidence>
<keyword evidence="4" id="KW-0812">Transmembrane</keyword>
<keyword evidence="1 5" id="KW-0378">Hydrolase</keyword>
<keyword evidence="4" id="KW-1133">Transmembrane helix</keyword>
<dbReference type="PANTHER" id="PTHR10272:SF0">
    <property type="entry name" value="PLATELET-ACTIVATING FACTOR ACETYLHYDROLASE"/>
    <property type="match status" value="1"/>
</dbReference>
<name>H3SKF4_9BACL</name>
<dbReference type="GO" id="GO:0003847">
    <property type="term" value="F:1-alkyl-2-acetylglycerophosphocholine esterase activity"/>
    <property type="evidence" value="ECO:0007669"/>
    <property type="project" value="TreeGrafter"/>
</dbReference>
<dbReference type="Pfam" id="PF03403">
    <property type="entry name" value="PAF-AH_p_II"/>
    <property type="match status" value="2"/>
</dbReference>
<keyword evidence="6" id="KW-1185">Reference proteome</keyword>
<accession>H3SKF4</accession>
<dbReference type="STRING" id="1131935.PDENDC454_20190"/>
<proteinExistence type="predicted"/>
<evidence type="ECO:0000256" key="2">
    <source>
        <dbReference type="ARBA" id="ARBA00022963"/>
    </source>
</evidence>
<dbReference type="InterPro" id="IPR029058">
    <property type="entry name" value="AB_hydrolase_fold"/>
</dbReference>
<keyword evidence="3" id="KW-0443">Lipid metabolism</keyword>
<sequence length="505" mass="56516">MRPFELLLVLSSFTLLLTVRCSGRLGQRMAWGAGLASAALVALQLALEGYRWPLIPVYMVTGSLIPILLFKVFRTRARFRLPRPVAFSGYAVAVMLLGVSVALLSFFPVFHFAKPNGAYEAGTMTFHFTDERREEMHTASAADHRELVVQIWYPAVPADRQETGHLFPESEDSFNRMMSSFAEKMHVPAFVLDYWKYIRTNSYVEADPRQDAAPYPVVILSHGMGTSRLLHTSQAEQLASHGYMVVAPDHTYNTMATAFPDGRVTGFEEPFSASGFFDTAPSTGAVWSQDVDFIIDQLELLHDGTISSPLQGTIDLNRIGMMGHSFGGATAFEAVYSNPRIKAGINMDGALYNPDNKGTLPKPFLFMEAEDFMARKRQIEQMNETITDEELKKMYLTREILHGLKTQYSLIDRVAQQGATLVYIEGAAHYNFTDFPLFSNLLRYTGMAGDLKGTRGADIINQYVLDFFNKHLKGTGGKLLQGPSAEYPEVKFPYLSERQKRPMGQ</sequence>
<dbReference type="SUPFAM" id="SSF53474">
    <property type="entry name" value="alpha/beta-Hydrolases"/>
    <property type="match status" value="1"/>
</dbReference>
<gene>
    <name evidence="5" type="ORF">PDENDC454_20190</name>
</gene>
<evidence type="ECO:0000313" key="6">
    <source>
        <dbReference type="Proteomes" id="UP000003900"/>
    </source>
</evidence>
<dbReference type="EMBL" id="AHKH01000070">
    <property type="protein sequence ID" value="EHQ60444.1"/>
    <property type="molecule type" value="Genomic_DNA"/>
</dbReference>
<protein>
    <submittedName>
        <fullName evidence="5">Platelet-activating factor acetylhydrolase plasma/intracellular isoform II</fullName>
    </submittedName>
</protein>
<dbReference type="Gene3D" id="3.40.50.1820">
    <property type="entry name" value="alpha/beta hydrolase"/>
    <property type="match status" value="1"/>
</dbReference>
<evidence type="ECO:0000313" key="5">
    <source>
        <dbReference type="EMBL" id="EHQ60444.1"/>
    </source>
</evidence>
<dbReference type="PANTHER" id="PTHR10272">
    <property type="entry name" value="PLATELET-ACTIVATING FACTOR ACETYLHYDROLASE"/>
    <property type="match status" value="1"/>
</dbReference>
<dbReference type="GO" id="GO:0016042">
    <property type="term" value="P:lipid catabolic process"/>
    <property type="evidence" value="ECO:0007669"/>
    <property type="project" value="UniProtKB-KW"/>
</dbReference>